<proteinExistence type="inferred from homology"/>
<dbReference type="PANTHER" id="PTHR11220:SF50">
    <property type="entry name" value="SOUL HEME-BINDING FAMILY PROTEIN"/>
    <property type="match status" value="1"/>
</dbReference>
<dbReference type="STRING" id="13333.W1NFQ4"/>
<organism evidence="2 3">
    <name type="scientific">Amborella trichopoda</name>
    <dbReference type="NCBI Taxonomy" id="13333"/>
    <lineage>
        <taxon>Eukaryota</taxon>
        <taxon>Viridiplantae</taxon>
        <taxon>Streptophyta</taxon>
        <taxon>Embryophyta</taxon>
        <taxon>Tracheophyta</taxon>
        <taxon>Spermatophyta</taxon>
        <taxon>Magnoliopsida</taxon>
        <taxon>Amborellales</taxon>
        <taxon>Amborellaceae</taxon>
        <taxon>Amborella</taxon>
    </lineage>
</organism>
<name>W1NFQ4_AMBTC</name>
<dbReference type="Gene3D" id="3.20.80.10">
    <property type="entry name" value="Regulatory factor, effector binding domain"/>
    <property type="match status" value="1"/>
</dbReference>
<dbReference type="EMBL" id="KI397522">
    <property type="protein sequence ID" value="ERM94010.1"/>
    <property type="molecule type" value="Genomic_DNA"/>
</dbReference>
<dbReference type="Pfam" id="PF04832">
    <property type="entry name" value="SOUL"/>
    <property type="match status" value="1"/>
</dbReference>
<comment type="similarity">
    <text evidence="1">Belongs to the HEBP family.</text>
</comment>
<dbReference type="PANTHER" id="PTHR11220">
    <property type="entry name" value="HEME-BINDING PROTEIN-RELATED"/>
    <property type="match status" value="1"/>
</dbReference>
<keyword evidence="3" id="KW-1185">Reference proteome</keyword>
<dbReference type="InterPro" id="IPR006917">
    <property type="entry name" value="SOUL_heme-bd"/>
</dbReference>
<evidence type="ECO:0008006" key="4">
    <source>
        <dbReference type="Google" id="ProtNLM"/>
    </source>
</evidence>
<dbReference type="InterPro" id="IPR011256">
    <property type="entry name" value="Reg_factor_effector_dom_sf"/>
</dbReference>
<evidence type="ECO:0000313" key="2">
    <source>
        <dbReference type="EMBL" id="ERM94010.1"/>
    </source>
</evidence>
<dbReference type="SUPFAM" id="SSF55136">
    <property type="entry name" value="Probable bacterial effector-binding domain"/>
    <property type="match status" value="1"/>
</dbReference>
<dbReference type="GO" id="GO:0020037">
    <property type="term" value="F:heme binding"/>
    <property type="evidence" value="ECO:0007669"/>
    <property type="project" value="EnsemblPlants"/>
</dbReference>
<dbReference type="FunFam" id="3.20.80.10:FF:000008">
    <property type="entry name" value="SOUL heme-binding protein"/>
    <property type="match status" value="1"/>
</dbReference>
<accession>W1NFQ4</accession>
<reference evidence="3" key="1">
    <citation type="journal article" date="2013" name="Science">
        <title>The Amborella genome and the evolution of flowering plants.</title>
        <authorList>
            <consortium name="Amborella Genome Project"/>
        </authorList>
    </citation>
    <scope>NUCLEOTIDE SEQUENCE [LARGE SCALE GENOMIC DNA]</scope>
</reference>
<evidence type="ECO:0000256" key="1">
    <source>
        <dbReference type="ARBA" id="ARBA00009817"/>
    </source>
</evidence>
<evidence type="ECO:0000313" key="3">
    <source>
        <dbReference type="Proteomes" id="UP000017836"/>
    </source>
</evidence>
<dbReference type="GO" id="GO:0006979">
    <property type="term" value="P:response to oxidative stress"/>
    <property type="evidence" value="ECO:0007669"/>
    <property type="project" value="EnsemblPlants"/>
</dbReference>
<dbReference type="InterPro" id="IPR018790">
    <property type="entry name" value="DUF2358"/>
</dbReference>
<dbReference type="Proteomes" id="UP000017836">
    <property type="component" value="Unassembled WGS sequence"/>
</dbReference>
<gene>
    <name evidence="2" type="ORF">AMTR_s00136p00096760</name>
</gene>
<protein>
    <recommendedName>
        <fullName evidence="4">SOUL heme-binding protein</fullName>
    </recommendedName>
</protein>
<dbReference type="Pfam" id="PF10184">
    <property type="entry name" value="DUF2358"/>
    <property type="match status" value="1"/>
</dbReference>
<sequence>MANSGVNRLTMAILSPKFSLSSAQKVFPSPTLAVPLISATAFKSLNRKRLIFKAKSISRSPPSSSSVEVDMEEMIEFLRSDLPHLFNDQGIDSSMYDERVTFRDPITRHDTINGYLFNIRLLKLLFSPTFQLHSVKQTAPYEITTRWTMVMKFALLPWKPELIFTGTSVMGINPKTQKFCSHMDFWDSIRQNDYFSFEGLLAVVKQLRIYKTPDLETPKYEILKRTSDYEVRKYDSFVVVETKGDTLSGSTGFNDVAGYIFGQNSLKDKIPMTTPVFTQASDGKSTPVLIQIVLPMNKELDSLPSPIKETVTLRKVAENIAAVTKFSGKPTEDIVLEKQKALRSALLRDGLKAQPGCLLARYNDPGRTWSFLMVSYEQG</sequence>
<dbReference type="Gramene" id="ERM94010">
    <property type="protein sequence ID" value="ERM94010"/>
    <property type="gene ID" value="AMTR_s00136p00096760"/>
</dbReference>
<dbReference type="OMA" id="QGIDRTM"/>
<dbReference type="eggNOG" id="ENOG502QWGB">
    <property type="taxonomic scope" value="Eukaryota"/>
</dbReference>
<dbReference type="HOGENOM" id="CLU_053942_1_0_1"/>
<dbReference type="AlphaFoldDB" id="W1NFQ4"/>